<keyword evidence="2" id="KW-1185">Reference proteome</keyword>
<dbReference type="GO" id="GO:0016787">
    <property type="term" value="F:hydrolase activity"/>
    <property type="evidence" value="ECO:0007669"/>
    <property type="project" value="UniProtKB-KW"/>
</dbReference>
<dbReference type="RefSeq" id="WP_311689404.1">
    <property type="nucleotide sequence ID" value="NZ_JAVRHL010000001.1"/>
</dbReference>
<dbReference type="CDD" id="cd00586">
    <property type="entry name" value="4HBT"/>
    <property type="match status" value="1"/>
</dbReference>
<organism evidence="1 2">
    <name type="scientific">Tropicimonas omnivorans</name>
    <dbReference type="NCBI Taxonomy" id="3075590"/>
    <lineage>
        <taxon>Bacteria</taxon>
        <taxon>Pseudomonadati</taxon>
        <taxon>Pseudomonadota</taxon>
        <taxon>Alphaproteobacteria</taxon>
        <taxon>Rhodobacterales</taxon>
        <taxon>Roseobacteraceae</taxon>
        <taxon>Tropicimonas</taxon>
    </lineage>
</organism>
<dbReference type="Pfam" id="PF13279">
    <property type="entry name" value="4HBT_2"/>
    <property type="match status" value="1"/>
</dbReference>
<keyword evidence="1" id="KW-0378">Hydrolase</keyword>
<gene>
    <name evidence="1" type="ORF">RM543_02960</name>
</gene>
<dbReference type="InterPro" id="IPR029069">
    <property type="entry name" value="HotDog_dom_sf"/>
</dbReference>
<dbReference type="EC" id="3.1.2.-" evidence="1"/>
<evidence type="ECO:0000313" key="2">
    <source>
        <dbReference type="Proteomes" id="UP001265259"/>
    </source>
</evidence>
<dbReference type="SUPFAM" id="SSF54637">
    <property type="entry name" value="Thioesterase/thiol ester dehydrase-isomerase"/>
    <property type="match status" value="1"/>
</dbReference>
<dbReference type="Proteomes" id="UP001265259">
    <property type="component" value="Unassembled WGS sequence"/>
</dbReference>
<dbReference type="Gene3D" id="3.10.129.10">
    <property type="entry name" value="Hotdog Thioesterase"/>
    <property type="match status" value="1"/>
</dbReference>
<protein>
    <submittedName>
        <fullName evidence="1">Acyl-CoA thioesterase</fullName>
        <ecNumber evidence="1">3.1.2.-</ecNumber>
    </submittedName>
</protein>
<comment type="caution">
    <text evidence="1">The sequence shown here is derived from an EMBL/GenBank/DDBJ whole genome shotgun (WGS) entry which is preliminary data.</text>
</comment>
<proteinExistence type="predicted"/>
<reference evidence="1 2" key="1">
    <citation type="submission" date="2023-09" db="EMBL/GenBank/DDBJ databases">
        <authorList>
            <person name="Rey-Velasco X."/>
        </authorList>
    </citation>
    <scope>NUCLEOTIDE SEQUENCE [LARGE SCALE GENOMIC DNA]</scope>
    <source>
        <strain evidence="1 2">F158</strain>
    </source>
</reference>
<dbReference type="EMBL" id="JAVRHL010000001">
    <property type="protein sequence ID" value="MDT0681632.1"/>
    <property type="molecule type" value="Genomic_DNA"/>
</dbReference>
<name>A0ABU3DD55_9RHOB</name>
<sequence>MAIFEMKTKVLFQHCDPAGIVFYPRYYEMVNAVVETFFDEAVGWSFARMHSEDGMGVPMGRITTEFEKASRLGDELDWTLQVKRIGTSSCDLRIAASGSGEPRMTAEGTIVCVRLASMRAEPWQDKVRATLTTYMEGDA</sequence>
<evidence type="ECO:0000313" key="1">
    <source>
        <dbReference type="EMBL" id="MDT0681632.1"/>
    </source>
</evidence>
<accession>A0ABU3DD55</accession>